<dbReference type="GO" id="GO:0005886">
    <property type="term" value="C:plasma membrane"/>
    <property type="evidence" value="ECO:0007669"/>
    <property type="project" value="UniProtKB-SubCell"/>
</dbReference>
<feature type="transmembrane region" description="Helical" evidence="12">
    <location>
        <begin position="109"/>
        <end position="130"/>
    </location>
</feature>
<dbReference type="CDD" id="cd11493">
    <property type="entry name" value="SLC5sbd_NIS-like_u1"/>
    <property type="match status" value="1"/>
</dbReference>
<evidence type="ECO:0000256" key="3">
    <source>
        <dbReference type="ARBA" id="ARBA00022448"/>
    </source>
</evidence>
<dbReference type="GO" id="GO:0015293">
    <property type="term" value="F:symporter activity"/>
    <property type="evidence" value="ECO:0007669"/>
    <property type="project" value="TreeGrafter"/>
</dbReference>
<sequence>MAQEQGKKIFLLFLCFDLPLYCKLKASKRSISMATPLAVDCAVVLFFFLVTLGIGLASSRNGHEKKYDELTLGGRRMPWWAVLGSIIAAETSAGAFLGTPAEGYVLKDFTYLQLALGTVLARVIIGFLFIKPFFQSGVHSIYQFLEIRFGPLTQKMASATFLFSRMLATGTRLYVAAIILVVGAQVLLQKPLNRFQEILLYFFSIFIISSFTAFYTALGGIKAVIWTDLIQALIMLFGGIFALLFILLKLSAVYPEAEILHQLFHRPWLTTGINPSKNLFGNLFDILALDYTLWSALIGSTFTTMATHGTDQDIVQRLLTAKNYQKSRLSLILSGLADIPIGFLFLSIGLLLSFYYSAYVDPSLPANPNEVFPYFIVSQLPGGIRGLVIAAIFATATGSLSAALNALATSFCQDWLQPSFDRLADEKKKVATLRRATLLFALLTSSIGMATALYTVYSPSARILPIILGIIGFTYGPLLGVFLLGMLTDNRGSDLGNVVAMIMGFLAVLVLSGIPAFDFQAYENKRALPFLHFFPHIAYPWRIGIGSLVTFCIGLLFSNKNKKTFAQKPLHSNQDSL</sequence>
<comment type="similarity">
    <text evidence="2 11">Belongs to the sodium:solute symporter (SSF) (TC 2.A.21) family.</text>
</comment>
<evidence type="ECO:0000256" key="10">
    <source>
        <dbReference type="ARBA" id="ARBA00023201"/>
    </source>
</evidence>
<evidence type="ECO:0000256" key="11">
    <source>
        <dbReference type="RuleBase" id="RU362091"/>
    </source>
</evidence>
<protein>
    <submittedName>
        <fullName evidence="13">Na+/proline symporter</fullName>
    </submittedName>
</protein>
<accession>B3DZ90</accession>
<dbReference type="STRING" id="481448.Minf_2128"/>
<keyword evidence="4" id="KW-1003">Cell membrane</keyword>
<keyword evidence="8" id="KW-0406">Ion transport</keyword>
<dbReference type="Proteomes" id="UP000009149">
    <property type="component" value="Chromosome"/>
</dbReference>
<keyword evidence="10" id="KW-0739">Sodium transport</keyword>
<dbReference type="Gene3D" id="1.20.1730.10">
    <property type="entry name" value="Sodium/glucose cotransporter"/>
    <property type="match status" value="1"/>
</dbReference>
<dbReference type="PANTHER" id="PTHR42985:SF47">
    <property type="entry name" value="INTEGRAL MEMBRANE TRANSPORT PROTEIN"/>
    <property type="match status" value="1"/>
</dbReference>
<evidence type="ECO:0000313" key="14">
    <source>
        <dbReference type="Proteomes" id="UP000009149"/>
    </source>
</evidence>
<evidence type="ECO:0000256" key="5">
    <source>
        <dbReference type="ARBA" id="ARBA00022692"/>
    </source>
</evidence>
<evidence type="ECO:0000256" key="12">
    <source>
        <dbReference type="SAM" id="Phobius"/>
    </source>
</evidence>
<dbReference type="EMBL" id="CP000975">
    <property type="protein sequence ID" value="ACD84182.1"/>
    <property type="molecule type" value="Genomic_DNA"/>
</dbReference>
<dbReference type="PANTHER" id="PTHR42985">
    <property type="entry name" value="SODIUM-COUPLED MONOCARBOXYLATE TRANSPORTER"/>
    <property type="match status" value="1"/>
</dbReference>
<keyword evidence="7" id="KW-0915">Sodium</keyword>
<feature type="transmembrane region" description="Helical" evidence="12">
    <location>
        <begin position="331"/>
        <end position="356"/>
    </location>
</feature>
<evidence type="ECO:0000256" key="2">
    <source>
        <dbReference type="ARBA" id="ARBA00006434"/>
    </source>
</evidence>
<keyword evidence="5 12" id="KW-0812">Transmembrane</keyword>
<dbReference type="PROSITE" id="PS50283">
    <property type="entry name" value="NA_SOLUT_SYMP_3"/>
    <property type="match status" value="1"/>
</dbReference>
<dbReference type="InterPro" id="IPR051163">
    <property type="entry name" value="Sodium:Solute_Symporter_SSF"/>
</dbReference>
<evidence type="ECO:0000256" key="4">
    <source>
        <dbReference type="ARBA" id="ARBA00022475"/>
    </source>
</evidence>
<evidence type="ECO:0000256" key="6">
    <source>
        <dbReference type="ARBA" id="ARBA00022989"/>
    </source>
</evidence>
<dbReference type="eggNOG" id="COG0591">
    <property type="taxonomic scope" value="Bacteria"/>
</dbReference>
<name>B3DZ90_METI4</name>
<evidence type="ECO:0000256" key="1">
    <source>
        <dbReference type="ARBA" id="ARBA00004651"/>
    </source>
</evidence>
<dbReference type="NCBIfam" id="TIGR00813">
    <property type="entry name" value="sss"/>
    <property type="match status" value="1"/>
</dbReference>
<feature type="transmembrane region" description="Helical" evidence="12">
    <location>
        <begin position="463"/>
        <end position="486"/>
    </location>
</feature>
<dbReference type="InterPro" id="IPR001734">
    <property type="entry name" value="Na/solute_symporter"/>
</dbReference>
<feature type="transmembrane region" description="Helical" evidence="12">
    <location>
        <begin position="37"/>
        <end position="57"/>
    </location>
</feature>
<feature type="transmembrane region" description="Helical" evidence="12">
    <location>
        <begin position="224"/>
        <end position="248"/>
    </location>
</feature>
<gene>
    <name evidence="13" type="primary">putP</name>
    <name evidence="13" type="ordered locus">Minf_2128</name>
</gene>
<feature type="transmembrane region" description="Helical" evidence="12">
    <location>
        <begin position="77"/>
        <end position="97"/>
    </location>
</feature>
<dbReference type="Pfam" id="PF00474">
    <property type="entry name" value="SSF"/>
    <property type="match status" value="1"/>
</dbReference>
<feature type="transmembrane region" description="Helical" evidence="12">
    <location>
        <begin position="200"/>
        <end position="218"/>
    </location>
</feature>
<feature type="transmembrane region" description="Helical" evidence="12">
    <location>
        <begin position="436"/>
        <end position="457"/>
    </location>
</feature>
<dbReference type="InterPro" id="IPR038377">
    <property type="entry name" value="Na/Glc_symporter_sf"/>
</dbReference>
<dbReference type="HOGENOM" id="CLU_018808_11_4_0"/>
<dbReference type="AlphaFoldDB" id="B3DZ90"/>
<keyword evidence="6 12" id="KW-1133">Transmembrane helix</keyword>
<keyword evidence="3" id="KW-0813">Transport</keyword>
<comment type="subcellular location">
    <subcellularLocation>
        <location evidence="1">Cell membrane</location>
        <topology evidence="1">Multi-pass membrane protein</topology>
    </subcellularLocation>
</comment>
<feature type="transmembrane region" description="Helical" evidence="12">
    <location>
        <begin position="537"/>
        <end position="558"/>
    </location>
</feature>
<evidence type="ECO:0000256" key="7">
    <source>
        <dbReference type="ARBA" id="ARBA00023053"/>
    </source>
</evidence>
<feature type="transmembrane region" description="Helical" evidence="12">
    <location>
        <begin position="387"/>
        <end position="408"/>
    </location>
</feature>
<proteinExistence type="inferred from homology"/>
<dbReference type="KEGG" id="min:Minf_2128"/>
<keyword evidence="9 12" id="KW-0472">Membrane</keyword>
<feature type="transmembrane region" description="Helical" evidence="12">
    <location>
        <begin position="498"/>
        <end position="517"/>
    </location>
</feature>
<dbReference type="GO" id="GO:0006814">
    <property type="term" value="P:sodium ion transport"/>
    <property type="evidence" value="ECO:0007669"/>
    <property type="project" value="UniProtKB-KW"/>
</dbReference>
<evidence type="ECO:0000313" key="13">
    <source>
        <dbReference type="EMBL" id="ACD84182.1"/>
    </source>
</evidence>
<evidence type="ECO:0000256" key="8">
    <source>
        <dbReference type="ARBA" id="ARBA00023065"/>
    </source>
</evidence>
<evidence type="ECO:0000256" key="9">
    <source>
        <dbReference type="ARBA" id="ARBA00023136"/>
    </source>
</evidence>
<reference evidence="13 14" key="1">
    <citation type="journal article" date="2008" name="Biol. Direct">
        <title>Complete genome sequence of the extremely acidophilic methanotroph isolate V4, Methylacidiphilum infernorum, a representative of the bacterial phylum Verrucomicrobia.</title>
        <authorList>
            <person name="Hou S."/>
            <person name="Makarova K.S."/>
            <person name="Saw J.H."/>
            <person name="Senin P."/>
            <person name="Ly B.V."/>
            <person name="Zhou Z."/>
            <person name="Ren Y."/>
            <person name="Wang J."/>
            <person name="Galperin M.Y."/>
            <person name="Omelchenko M.V."/>
            <person name="Wolf Y.I."/>
            <person name="Yutin N."/>
            <person name="Koonin E.V."/>
            <person name="Stott M.B."/>
            <person name="Mountain B.W."/>
            <person name="Crowe M.A."/>
            <person name="Smirnova A.V."/>
            <person name="Dunfield P.F."/>
            <person name="Feng L."/>
            <person name="Wang L."/>
            <person name="Alam M."/>
        </authorList>
    </citation>
    <scope>NUCLEOTIDE SEQUENCE [LARGE SCALE GENOMIC DNA]</scope>
    <source>
        <strain evidence="14">Isolate V4</strain>
    </source>
</reference>
<feature type="transmembrane region" description="Helical" evidence="12">
    <location>
        <begin position="171"/>
        <end position="188"/>
    </location>
</feature>
<organism evidence="13 14">
    <name type="scientific">Methylacidiphilum infernorum (isolate V4)</name>
    <name type="common">Methylokorus infernorum (strain V4)</name>
    <dbReference type="NCBI Taxonomy" id="481448"/>
    <lineage>
        <taxon>Bacteria</taxon>
        <taxon>Pseudomonadati</taxon>
        <taxon>Verrucomicrobiota</taxon>
        <taxon>Methylacidiphilae</taxon>
        <taxon>Methylacidiphilales</taxon>
        <taxon>Methylacidiphilaceae</taxon>
        <taxon>Methylacidiphilum (ex Ratnadevi et al. 2023)</taxon>
    </lineage>
</organism>